<dbReference type="SUPFAM" id="SSF81343">
    <property type="entry name" value="Fumarate reductase respiratory complex transmembrane subunits"/>
    <property type="match status" value="1"/>
</dbReference>
<organism evidence="9 10">
    <name type="scientific">Pyricularia oryzae</name>
    <name type="common">Rice blast fungus</name>
    <name type="synonym">Magnaporthe oryzae</name>
    <dbReference type="NCBI Taxonomy" id="318829"/>
    <lineage>
        <taxon>Eukaryota</taxon>
        <taxon>Fungi</taxon>
        <taxon>Dikarya</taxon>
        <taxon>Ascomycota</taxon>
        <taxon>Pezizomycotina</taxon>
        <taxon>Sordariomycetes</taxon>
        <taxon>Sordariomycetidae</taxon>
        <taxon>Magnaporthales</taxon>
        <taxon>Pyriculariaceae</taxon>
        <taxon>Pyricularia</taxon>
    </lineage>
</organism>
<dbReference type="GO" id="GO:0005739">
    <property type="term" value="C:mitochondrion"/>
    <property type="evidence" value="ECO:0007669"/>
    <property type="project" value="GOC"/>
</dbReference>
<dbReference type="Gene3D" id="1.20.1300.10">
    <property type="entry name" value="Fumarate reductase/succinate dehydrogenase, transmembrane subunit"/>
    <property type="match status" value="1"/>
</dbReference>
<gene>
    <name evidence="9" type="ORF">PoMZ_04132</name>
</gene>
<dbReference type="InterPro" id="IPR018495">
    <property type="entry name" value="Succ_DH_cyt_bsu_CS"/>
</dbReference>
<dbReference type="InterPro" id="IPR014314">
    <property type="entry name" value="Succ_DH_cytb556"/>
</dbReference>
<dbReference type="GO" id="GO:0046872">
    <property type="term" value="F:metal ion binding"/>
    <property type="evidence" value="ECO:0007669"/>
    <property type="project" value="UniProtKB-KW"/>
</dbReference>
<keyword evidence="7" id="KW-0472">Membrane</keyword>
<feature type="region of interest" description="Disordered" evidence="8">
    <location>
        <begin position="1"/>
        <end position="27"/>
    </location>
</feature>
<evidence type="ECO:0000313" key="10">
    <source>
        <dbReference type="Proteomes" id="UP000294847"/>
    </source>
</evidence>
<dbReference type="InterPro" id="IPR034804">
    <property type="entry name" value="SQR/QFR_C/D"/>
</dbReference>
<accession>A0A4P7NBK7</accession>
<evidence type="ECO:0000256" key="7">
    <source>
        <dbReference type="ARBA" id="ARBA00023136"/>
    </source>
</evidence>
<reference evidence="9 10" key="1">
    <citation type="journal article" date="2019" name="Mol. Biol. Evol.">
        <title>Blast fungal genomes show frequent chromosomal changes, gene gains and losses, and effector gene turnover.</title>
        <authorList>
            <person name="Gomez Luciano L.B."/>
            <person name="Jason Tsai I."/>
            <person name="Chuma I."/>
            <person name="Tosa Y."/>
            <person name="Chen Y.H."/>
            <person name="Li J.Y."/>
            <person name="Li M.Y."/>
            <person name="Jade Lu M.Y."/>
            <person name="Nakayashiki H."/>
            <person name="Li W.H."/>
        </authorList>
    </citation>
    <scope>NUCLEOTIDE SEQUENCE [LARGE SCALE GENOMIC DNA]</scope>
    <source>
        <strain evidence="9">MZ5-1-6</strain>
    </source>
</reference>
<dbReference type="PROSITE" id="PS01001">
    <property type="entry name" value="SDH_CYT_2"/>
    <property type="match status" value="1"/>
</dbReference>
<dbReference type="EMBL" id="CP034206">
    <property type="protein sequence ID" value="QBZ59172.1"/>
    <property type="molecule type" value="Genomic_DNA"/>
</dbReference>
<dbReference type="Pfam" id="PF01127">
    <property type="entry name" value="Sdh_cyt"/>
    <property type="match status" value="1"/>
</dbReference>
<dbReference type="CDD" id="cd03499">
    <property type="entry name" value="SQR_TypeC_SdhC"/>
    <property type="match status" value="1"/>
</dbReference>
<dbReference type="GO" id="GO:0006121">
    <property type="term" value="P:mitochondrial electron transport, succinate to ubiquinone"/>
    <property type="evidence" value="ECO:0007669"/>
    <property type="project" value="TreeGrafter"/>
</dbReference>
<dbReference type="InterPro" id="IPR000701">
    <property type="entry name" value="SuccDH_FuR_B_TM-su"/>
</dbReference>
<evidence type="ECO:0000256" key="5">
    <source>
        <dbReference type="ARBA" id="ARBA00022989"/>
    </source>
</evidence>
<evidence type="ECO:0000256" key="2">
    <source>
        <dbReference type="ARBA" id="ARBA00022617"/>
    </source>
</evidence>
<proteinExistence type="predicted"/>
<keyword evidence="2" id="KW-0349">Heme</keyword>
<dbReference type="PANTHER" id="PTHR10978:SF5">
    <property type="entry name" value="SUCCINATE DEHYDROGENASE CYTOCHROME B560 SUBUNIT, MITOCHONDRIAL"/>
    <property type="match status" value="1"/>
</dbReference>
<evidence type="ECO:0008006" key="11">
    <source>
        <dbReference type="Google" id="ProtNLM"/>
    </source>
</evidence>
<dbReference type="GO" id="GO:0009055">
    <property type="term" value="F:electron transfer activity"/>
    <property type="evidence" value="ECO:0007669"/>
    <property type="project" value="InterPro"/>
</dbReference>
<keyword evidence="6" id="KW-0408">Iron</keyword>
<evidence type="ECO:0000256" key="6">
    <source>
        <dbReference type="ARBA" id="ARBA00023004"/>
    </source>
</evidence>
<evidence type="ECO:0000256" key="1">
    <source>
        <dbReference type="ARBA" id="ARBA00004141"/>
    </source>
</evidence>
<dbReference type="GO" id="GO:0006099">
    <property type="term" value="P:tricarboxylic acid cycle"/>
    <property type="evidence" value="ECO:0007669"/>
    <property type="project" value="InterPro"/>
</dbReference>
<keyword evidence="5" id="KW-1133">Transmembrane helix</keyword>
<evidence type="ECO:0000313" key="9">
    <source>
        <dbReference type="EMBL" id="QBZ59172.1"/>
    </source>
</evidence>
<name>A0A4P7NBK7_PYROR</name>
<evidence type="ECO:0000256" key="4">
    <source>
        <dbReference type="ARBA" id="ARBA00022723"/>
    </source>
</evidence>
<comment type="subcellular location">
    <subcellularLocation>
        <location evidence="1">Membrane</location>
        <topology evidence="1">Multi-pass membrane protein</topology>
    </subcellularLocation>
</comment>
<dbReference type="Proteomes" id="UP000294847">
    <property type="component" value="Chromosome 3"/>
</dbReference>
<dbReference type="NCBIfam" id="TIGR02970">
    <property type="entry name" value="succ_dehyd_cytB"/>
    <property type="match status" value="1"/>
</dbReference>
<evidence type="ECO:0000256" key="3">
    <source>
        <dbReference type="ARBA" id="ARBA00022692"/>
    </source>
</evidence>
<dbReference type="GO" id="GO:0016020">
    <property type="term" value="C:membrane"/>
    <property type="evidence" value="ECO:0007669"/>
    <property type="project" value="UniProtKB-SubCell"/>
</dbReference>
<keyword evidence="3" id="KW-0812">Transmembrane</keyword>
<dbReference type="PANTHER" id="PTHR10978">
    <property type="entry name" value="SUCCINATE DEHYDROGENASE CYTOCHROME B560 SUBUNIT"/>
    <property type="match status" value="1"/>
</dbReference>
<keyword evidence="4" id="KW-0479">Metal-binding</keyword>
<evidence type="ECO:0000256" key="8">
    <source>
        <dbReference type="SAM" id="MobiDB-lite"/>
    </source>
</evidence>
<sequence length="202" mass="22300">MNTQRVGLMAMRRDPQVGSRKLTSTDAKPRPLARTFTLREHSQEADNQYITPINSPVSTEKLSHSDADRLLAEQRLKRPVSPHLQIYDYRQTWLSGSVWQRITGSLLTGGLYVFGAAYLVAPLTGWHLETTSMAAAVAAWPAFAKGGLKFLIAWPFTQHAIAGVRHLVWDFALGFNKPTIAKTTNVLWVTGILSAAGLAAFL</sequence>
<dbReference type="AlphaFoldDB" id="A0A4P7NBK7"/>
<protein>
    <recommendedName>
        <fullName evidence="11">Succinate dehydrogenase cytochrome B subunit</fullName>
    </recommendedName>
</protein>